<evidence type="ECO:0000259" key="1">
    <source>
        <dbReference type="Pfam" id="PF02579"/>
    </source>
</evidence>
<dbReference type="InterPro" id="IPR033913">
    <property type="entry name" value="MTH1175_dom"/>
</dbReference>
<dbReference type="Pfam" id="PF02579">
    <property type="entry name" value="Nitro_FeMo-Co"/>
    <property type="match status" value="1"/>
</dbReference>
<feature type="domain" description="Dinitrogenase iron-molybdenum cofactor biosynthesis" evidence="1">
    <location>
        <begin position="9"/>
        <end position="99"/>
    </location>
</feature>
<dbReference type="CDD" id="cd00851">
    <property type="entry name" value="MTH1175"/>
    <property type="match status" value="1"/>
</dbReference>
<proteinExistence type="predicted"/>
<evidence type="ECO:0000313" key="3">
    <source>
        <dbReference type="Proteomes" id="UP000190959"/>
    </source>
</evidence>
<name>A0A1S9N9S4_CLOBE</name>
<evidence type="ECO:0000313" key="2">
    <source>
        <dbReference type="EMBL" id="OOP74299.1"/>
    </source>
</evidence>
<dbReference type="Gene3D" id="3.30.420.130">
    <property type="entry name" value="Dinitrogenase iron-molybdenum cofactor biosynthesis domain"/>
    <property type="match status" value="1"/>
</dbReference>
<dbReference type="SUPFAM" id="SSF53146">
    <property type="entry name" value="Nitrogenase accessory factor-like"/>
    <property type="match status" value="1"/>
</dbReference>
<dbReference type="RefSeq" id="WP_078115102.1">
    <property type="nucleotide sequence ID" value="NZ_MWMH01000002.1"/>
</dbReference>
<dbReference type="AlphaFoldDB" id="A0A1S9N9S4"/>
<sequence>MKIALPSRNNNIDDHFGHCEYFTVFTVNTQDKEITASETVQSPAGCGCKSNIASVLSDMGVKVMLAGNMGEGAVRVLNNSGIEVFRGCSGDVKTTALKWLEGSLSDSGDICHAHEHGCHNE</sequence>
<dbReference type="Proteomes" id="UP000190959">
    <property type="component" value="Unassembled WGS sequence"/>
</dbReference>
<gene>
    <name evidence="2" type="ORF">CBEIBR21_07350</name>
</gene>
<dbReference type="PANTHER" id="PTHR42983:SF1">
    <property type="entry name" value="IRON-MOLYBDENUM PROTEIN"/>
    <property type="match status" value="1"/>
</dbReference>
<dbReference type="EMBL" id="MWMH01000002">
    <property type="protein sequence ID" value="OOP74299.1"/>
    <property type="molecule type" value="Genomic_DNA"/>
</dbReference>
<protein>
    <submittedName>
        <fullName evidence="2">Dinitrogenase iron-molybdenum cofactor biosynthesis protein</fullName>
    </submittedName>
</protein>
<reference evidence="2 3" key="1">
    <citation type="submission" date="2017-02" db="EMBL/GenBank/DDBJ databases">
        <title>Genome sequence of Clostridium beijerinckii Br21.</title>
        <authorList>
            <person name="Fonseca B.C."/>
            <person name="Guazzaroni M.E."/>
            <person name="Riano-Pachon D.M."/>
            <person name="Reginatto V."/>
        </authorList>
    </citation>
    <scope>NUCLEOTIDE SEQUENCE [LARGE SCALE GENOMIC DNA]</scope>
    <source>
        <strain evidence="2 3">Br21</strain>
    </source>
</reference>
<organism evidence="2 3">
    <name type="scientific">Clostridium beijerinckii</name>
    <name type="common">Clostridium MP</name>
    <dbReference type="NCBI Taxonomy" id="1520"/>
    <lineage>
        <taxon>Bacteria</taxon>
        <taxon>Bacillati</taxon>
        <taxon>Bacillota</taxon>
        <taxon>Clostridia</taxon>
        <taxon>Eubacteriales</taxon>
        <taxon>Clostridiaceae</taxon>
        <taxon>Clostridium</taxon>
    </lineage>
</organism>
<accession>A0A1S9N9S4</accession>
<dbReference type="PANTHER" id="PTHR42983">
    <property type="entry name" value="DINITROGENASE IRON-MOLYBDENUM COFACTOR PROTEIN-RELATED"/>
    <property type="match status" value="1"/>
</dbReference>
<dbReference type="InterPro" id="IPR036105">
    <property type="entry name" value="DiNase_FeMo-co_biosyn_sf"/>
</dbReference>
<comment type="caution">
    <text evidence="2">The sequence shown here is derived from an EMBL/GenBank/DDBJ whole genome shotgun (WGS) entry which is preliminary data.</text>
</comment>
<dbReference type="InterPro" id="IPR003731">
    <property type="entry name" value="Di-Nase_FeMo-co_biosynth"/>
</dbReference>